<evidence type="ECO:0000256" key="4">
    <source>
        <dbReference type="ARBA" id="ARBA00022692"/>
    </source>
</evidence>
<evidence type="ECO:0000256" key="10">
    <source>
        <dbReference type="ARBA" id="ARBA00023224"/>
    </source>
</evidence>
<dbReference type="GO" id="GO:0004930">
    <property type="term" value="F:G protein-coupled receptor activity"/>
    <property type="evidence" value="ECO:0007669"/>
    <property type="project" value="UniProtKB-KW"/>
</dbReference>
<keyword evidence="16" id="KW-1185">Reference proteome</keyword>
<evidence type="ECO:0000256" key="13">
    <source>
        <dbReference type="SAM" id="MobiDB-lite"/>
    </source>
</evidence>
<feature type="transmembrane region" description="Helical" evidence="12">
    <location>
        <begin position="90"/>
        <end position="107"/>
    </location>
</feature>
<evidence type="ECO:0000313" key="15">
    <source>
        <dbReference type="Ensembl" id="ENSDLAP00005065767.1"/>
    </source>
</evidence>
<feature type="transmembrane region" description="Helical" evidence="12">
    <location>
        <begin position="54"/>
        <end position="78"/>
    </location>
</feature>
<dbReference type="CTD" id="30356"/>
<dbReference type="PANTHER" id="PTHR26453">
    <property type="entry name" value="OLFACTORY RECEPTOR"/>
    <property type="match status" value="1"/>
</dbReference>
<reference evidence="15" key="1">
    <citation type="submission" date="2025-08" db="UniProtKB">
        <authorList>
            <consortium name="Ensembl"/>
        </authorList>
    </citation>
    <scope>IDENTIFICATION</scope>
</reference>
<dbReference type="RefSeq" id="XP_051250841.1">
    <property type="nucleotide sequence ID" value="XM_051394881.1"/>
</dbReference>
<organism evidence="15 16">
    <name type="scientific">Dicentrarchus labrax</name>
    <name type="common">European seabass</name>
    <name type="synonym">Morone labrax</name>
    <dbReference type="NCBI Taxonomy" id="13489"/>
    <lineage>
        <taxon>Eukaryota</taxon>
        <taxon>Metazoa</taxon>
        <taxon>Chordata</taxon>
        <taxon>Craniata</taxon>
        <taxon>Vertebrata</taxon>
        <taxon>Euteleostomi</taxon>
        <taxon>Actinopterygii</taxon>
        <taxon>Neopterygii</taxon>
        <taxon>Teleostei</taxon>
        <taxon>Neoteleostei</taxon>
        <taxon>Acanthomorphata</taxon>
        <taxon>Eupercaria</taxon>
        <taxon>Moronidae</taxon>
        <taxon>Dicentrarchus</taxon>
    </lineage>
</organism>
<evidence type="ECO:0000256" key="11">
    <source>
        <dbReference type="RuleBase" id="RU000688"/>
    </source>
</evidence>
<evidence type="ECO:0000256" key="6">
    <source>
        <dbReference type="ARBA" id="ARBA00022989"/>
    </source>
</evidence>
<sequence length="352" mass="38649">MELLPFDISPESPRDSDLPLSTNHRSSSVNGTWGPEGVTFFVIQGLTNLGKTNMILFVILLLGYIIILGGNSMIIFVASTDPKLNSPMYFFLYHLSFVDIVYTTSTIPKMLSGFVRDVNTISVSGCFLQMHFFIQLGVTAYAILTVMAYDRYVAICNPLRYTAVMTRPVQLLLIAGAWGFALFCTLPATAMTWKKPYCGPNVVRNGWCDLSSVRRLVCADTSVDNIVSVSFAILALLTTGVLILASYILIGVSMSRMGVAQRLKAFGTCAAHLTVVSISYGSASFVYISYRVGNFSPEERIVVSVLFSALTPFINPIIYSLRNKELRQSIRKTLSRFSPAAVGTIKDVITVS</sequence>
<feature type="transmembrane region" description="Helical" evidence="12">
    <location>
        <begin position="127"/>
        <end position="149"/>
    </location>
</feature>
<dbReference type="PROSITE" id="PS00237">
    <property type="entry name" value="G_PROTEIN_RECEP_F1_1"/>
    <property type="match status" value="1"/>
</dbReference>
<feature type="transmembrane region" description="Helical" evidence="12">
    <location>
        <begin position="231"/>
        <end position="253"/>
    </location>
</feature>
<dbReference type="SUPFAM" id="SSF81321">
    <property type="entry name" value="Family A G protein-coupled receptor-like"/>
    <property type="match status" value="1"/>
</dbReference>
<evidence type="ECO:0000256" key="1">
    <source>
        <dbReference type="ARBA" id="ARBA00004651"/>
    </source>
</evidence>
<dbReference type="Proteomes" id="UP000694389">
    <property type="component" value="Unassembled WGS sequence"/>
</dbReference>
<dbReference type="Ensembl" id="ENSDLAT00005087492.1">
    <property type="protein sequence ID" value="ENSDLAP00005065767.1"/>
    <property type="gene ID" value="ENSDLAG00005003468.2"/>
</dbReference>
<keyword evidence="2 12" id="KW-1003">Cell membrane</keyword>
<evidence type="ECO:0000256" key="2">
    <source>
        <dbReference type="ARBA" id="ARBA00022475"/>
    </source>
</evidence>
<feature type="transmembrane region" description="Helical" evidence="12">
    <location>
        <begin position="301"/>
        <end position="321"/>
    </location>
</feature>
<gene>
    <name evidence="15" type="primary">or6at1</name>
</gene>
<keyword evidence="6 12" id="KW-1133">Transmembrane helix</keyword>
<dbReference type="InterPro" id="IPR000725">
    <property type="entry name" value="Olfact_rcpt"/>
</dbReference>
<dbReference type="PRINTS" id="PR00237">
    <property type="entry name" value="GPCRRHODOPSN"/>
</dbReference>
<dbReference type="CDD" id="cd13954">
    <property type="entry name" value="7tmA_OR"/>
    <property type="match status" value="1"/>
</dbReference>
<dbReference type="Gene3D" id="1.20.1070.10">
    <property type="entry name" value="Rhodopsin 7-helix transmembrane proteins"/>
    <property type="match status" value="1"/>
</dbReference>
<evidence type="ECO:0000256" key="9">
    <source>
        <dbReference type="ARBA" id="ARBA00023170"/>
    </source>
</evidence>
<keyword evidence="5 12" id="KW-0552">Olfaction</keyword>
<dbReference type="OMA" id="FCRCTIA"/>
<dbReference type="GeneID" id="127360449"/>
<evidence type="ECO:0000256" key="3">
    <source>
        <dbReference type="ARBA" id="ARBA00022606"/>
    </source>
</evidence>
<name>A0A8P4KAN0_DICLA</name>
<dbReference type="RefSeq" id="XP_051250840.1">
    <property type="nucleotide sequence ID" value="XM_051394880.1"/>
</dbReference>
<comment type="similarity">
    <text evidence="11">Belongs to the G-protein coupled receptor 1 family.</text>
</comment>
<feature type="transmembrane region" description="Helical" evidence="12">
    <location>
        <begin position="169"/>
        <end position="190"/>
    </location>
</feature>
<dbReference type="GeneTree" id="ENSGT01150000286948"/>
<keyword evidence="7 11" id="KW-0297">G-protein coupled receptor</keyword>
<keyword evidence="3 12" id="KW-0716">Sensory transduction</keyword>
<dbReference type="SMART" id="SM01381">
    <property type="entry name" value="7TM_GPCR_Srsx"/>
    <property type="match status" value="1"/>
</dbReference>
<feature type="transmembrane region" description="Helical" evidence="12">
    <location>
        <begin position="265"/>
        <end position="289"/>
    </location>
</feature>
<keyword evidence="8 12" id="KW-0472">Membrane</keyword>
<evidence type="ECO:0000256" key="7">
    <source>
        <dbReference type="ARBA" id="ARBA00023040"/>
    </source>
</evidence>
<evidence type="ECO:0000256" key="5">
    <source>
        <dbReference type="ARBA" id="ARBA00022725"/>
    </source>
</evidence>
<dbReference type="PRINTS" id="PR00245">
    <property type="entry name" value="OLFACTORYR"/>
</dbReference>
<keyword evidence="9 11" id="KW-0675">Receptor</keyword>
<dbReference type="AlphaFoldDB" id="A0A8P4KAN0"/>
<feature type="compositionally biased region" description="Polar residues" evidence="13">
    <location>
        <begin position="19"/>
        <end position="29"/>
    </location>
</feature>
<feature type="domain" description="G-protein coupled receptors family 1 profile" evidence="14">
    <location>
        <begin position="70"/>
        <end position="319"/>
    </location>
</feature>
<feature type="region of interest" description="Disordered" evidence="13">
    <location>
        <begin position="1"/>
        <end position="29"/>
    </location>
</feature>
<dbReference type="Pfam" id="PF13853">
    <property type="entry name" value="7tm_4"/>
    <property type="match status" value="1"/>
</dbReference>
<evidence type="ECO:0000256" key="12">
    <source>
        <dbReference type="RuleBase" id="RU363047"/>
    </source>
</evidence>
<keyword evidence="4 11" id="KW-0812">Transmembrane</keyword>
<reference evidence="15" key="2">
    <citation type="submission" date="2025-09" db="UniProtKB">
        <authorList>
            <consortium name="Ensembl"/>
        </authorList>
    </citation>
    <scope>IDENTIFICATION</scope>
</reference>
<keyword evidence="10 11" id="KW-0807">Transducer</keyword>
<evidence type="ECO:0000313" key="16">
    <source>
        <dbReference type="Proteomes" id="UP000694389"/>
    </source>
</evidence>
<protein>
    <recommendedName>
        <fullName evidence="12">Olfactory receptor</fullName>
    </recommendedName>
</protein>
<dbReference type="PROSITE" id="PS50262">
    <property type="entry name" value="G_PROTEIN_RECEP_F1_2"/>
    <property type="match status" value="1"/>
</dbReference>
<dbReference type="InterPro" id="IPR000276">
    <property type="entry name" value="GPCR_Rhodpsn"/>
</dbReference>
<dbReference type="GO" id="GO:0004984">
    <property type="term" value="F:olfactory receptor activity"/>
    <property type="evidence" value="ECO:0007669"/>
    <property type="project" value="InterPro"/>
</dbReference>
<dbReference type="InterPro" id="IPR017452">
    <property type="entry name" value="GPCR_Rhodpsn_7TM"/>
</dbReference>
<evidence type="ECO:0000259" key="14">
    <source>
        <dbReference type="PROSITE" id="PS50262"/>
    </source>
</evidence>
<comment type="subcellular location">
    <subcellularLocation>
        <location evidence="1 12">Cell membrane</location>
        <topology evidence="1 12">Multi-pass membrane protein</topology>
    </subcellularLocation>
</comment>
<dbReference type="FunFam" id="1.20.1070.10:FF:000015">
    <property type="entry name" value="Olfactory receptor"/>
    <property type="match status" value="1"/>
</dbReference>
<accession>A0A8P4KAN0</accession>
<dbReference type="GO" id="GO:0005886">
    <property type="term" value="C:plasma membrane"/>
    <property type="evidence" value="ECO:0007669"/>
    <property type="project" value="UniProtKB-SubCell"/>
</dbReference>
<evidence type="ECO:0000256" key="8">
    <source>
        <dbReference type="ARBA" id="ARBA00023136"/>
    </source>
</evidence>
<proteinExistence type="inferred from homology"/>